<reference evidence="1 2" key="1">
    <citation type="submission" date="2016-09" db="EMBL/GenBank/DDBJ databases">
        <authorList>
            <person name="Capua I."/>
            <person name="De Benedictis P."/>
            <person name="Joannis T."/>
            <person name="Lombin L.H."/>
            <person name="Cattoli G."/>
        </authorList>
    </citation>
    <scope>NUCLEOTIDE SEQUENCE [LARGE SCALE GENOMIC DNA]</scope>
    <source>
        <strain evidence="1 2">GluBS11</strain>
    </source>
</reference>
<dbReference type="STRING" id="1619234.SAMN05421730_100396"/>
<dbReference type="EMBL" id="FMKA01000003">
    <property type="protein sequence ID" value="SCP95994.1"/>
    <property type="molecule type" value="Genomic_DNA"/>
</dbReference>
<evidence type="ECO:0000313" key="2">
    <source>
        <dbReference type="Proteomes" id="UP000199315"/>
    </source>
</evidence>
<dbReference type="AlphaFoldDB" id="A0A1D3TQS3"/>
<dbReference type="OrthoDB" id="2053142at2"/>
<gene>
    <name evidence="1" type="ORF">SAMN05421730_100396</name>
</gene>
<organism evidence="1 2">
    <name type="scientific">Anaerobium acetethylicum</name>
    <dbReference type="NCBI Taxonomy" id="1619234"/>
    <lineage>
        <taxon>Bacteria</taxon>
        <taxon>Bacillati</taxon>
        <taxon>Bacillota</taxon>
        <taxon>Clostridia</taxon>
        <taxon>Lachnospirales</taxon>
        <taxon>Lachnospiraceae</taxon>
        <taxon>Anaerobium</taxon>
    </lineage>
</organism>
<name>A0A1D3TQS3_9FIRM</name>
<accession>A0A1D3TQS3</accession>
<sequence length="219" mass="24771">MQEKKIIGIFGVRKHDFCIYLAGILNNLGSRVLVIDNSPEEEIRCCVPGSEGHISTVTYKNVDYEFGSFPKGEAYEKYQYILTDMGSGLKSEDMGIYDEIILVTDAYRRNIERYREALKLAVCPVTVIIRNVCQYKATGRQLFGLLIEEPYRIVDRYYIQQDPEDEEYAVLAQYEPYREFGRISAGFKKALAGTAAGITGLGMNEIMRALKSAGKGRCI</sequence>
<dbReference type="Proteomes" id="UP000199315">
    <property type="component" value="Unassembled WGS sequence"/>
</dbReference>
<protein>
    <submittedName>
        <fullName evidence="1">Uncharacterized protein</fullName>
    </submittedName>
</protein>
<evidence type="ECO:0000313" key="1">
    <source>
        <dbReference type="EMBL" id="SCP95994.1"/>
    </source>
</evidence>
<dbReference type="RefSeq" id="WP_091230795.1">
    <property type="nucleotide sequence ID" value="NZ_FMKA01000003.1"/>
</dbReference>
<keyword evidence="2" id="KW-1185">Reference proteome</keyword>
<proteinExistence type="predicted"/>